<feature type="region of interest" description="Disordered" evidence="6">
    <location>
        <begin position="1975"/>
        <end position="2044"/>
    </location>
</feature>
<proteinExistence type="predicted"/>
<keyword evidence="4" id="KW-0804">Transcription</keyword>
<feature type="domain" description="Transcription factor tau subunit sfc3/Tfc3 C-terminal" evidence="8">
    <location>
        <begin position="2052"/>
        <end position="2490"/>
    </location>
</feature>
<keyword evidence="5" id="KW-0539">Nucleus</keyword>
<feature type="region of interest" description="Disordered" evidence="6">
    <location>
        <begin position="352"/>
        <end position="388"/>
    </location>
</feature>
<evidence type="ECO:0000313" key="10">
    <source>
        <dbReference type="Proteomes" id="UP001430584"/>
    </source>
</evidence>
<dbReference type="PANTHER" id="PTHR15180">
    <property type="entry name" value="GENERAL TRANSCRIPTION FACTOR 3C POLYPEPTIDE 1"/>
    <property type="match status" value="1"/>
</dbReference>
<evidence type="ECO:0000256" key="4">
    <source>
        <dbReference type="ARBA" id="ARBA00023163"/>
    </source>
</evidence>
<reference evidence="9 10" key="1">
    <citation type="submission" date="2024-02" db="EMBL/GenBank/DDBJ databases">
        <title>De novo assembly and annotation of 12 fungi associated with fruit tree decline syndrome in Ontario, Canada.</title>
        <authorList>
            <person name="Sulman M."/>
            <person name="Ellouze W."/>
            <person name="Ilyukhin E."/>
        </authorList>
    </citation>
    <scope>NUCLEOTIDE SEQUENCE [LARGE SCALE GENOMIC DNA]</scope>
    <source>
        <strain evidence="9 10">FDS-637</strain>
    </source>
</reference>
<feature type="compositionally biased region" description="Acidic residues" evidence="6">
    <location>
        <begin position="358"/>
        <end position="376"/>
    </location>
</feature>
<dbReference type="InterPro" id="IPR007309">
    <property type="entry name" value="TFIIIC_Bblock-bd"/>
</dbReference>
<feature type="compositionally biased region" description="Basic and acidic residues" evidence="6">
    <location>
        <begin position="40"/>
        <end position="52"/>
    </location>
</feature>
<feature type="region of interest" description="Disordered" evidence="6">
    <location>
        <begin position="586"/>
        <end position="659"/>
    </location>
</feature>
<feature type="region of interest" description="Disordered" evidence="6">
    <location>
        <begin position="40"/>
        <end position="60"/>
    </location>
</feature>
<feature type="compositionally biased region" description="Polar residues" evidence="6">
    <location>
        <begin position="1223"/>
        <end position="1237"/>
    </location>
</feature>
<organism evidence="9 10">
    <name type="scientific">Diplodia seriata</name>
    <dbReference type="NCBI Taxonomy" id="420778"/>
    <lineage>
        <taxon>Eukaryota</taxon>
        <taxon>Fungi</taxon>
        <taxon>Dikarya</taxon>
        <taxon>Ascomycota</taxon>
        <taxon>Pezizomycotina</taxon>
        <taxon>Dothideomycetes</taxon>
        <taxon>Dothideomycetes incertae sedis</taxon>
        <taxon>Botryosphaeriales</taxon>
        <taxon>Botryosphaeriaceae</taxon>
        <taxon>Diplodia</taxon>
    </lineage>
</organism>
<feature type="region of interest" description="Disordered" evidence="6">
    <location>
        <begin position="837"/>
        <end position="896"/>
    </location>
</feature>
<feature type="compositionally biased region" description="Polar residues" evidence="6">
    <location>
        <begin position="1306"/>
        <end position="1321"/>
    </location>
</feature>
<feature type="region of interest" description="Disordered" evidence="6">
    <location>
        <begin position="1081"/>
        <end position="1155"/>
    </location>
</feature>
<keyword evidence="2" id="KW-0597">Phosphoprotein</keyword>
<accession>A0ABR3CQ97</accession>
<keyword evidence="10" id="KW-1185">Reference proteome</keyword>
<feature type="region of interest" description="Disordered" evidence="6">
    <location>
        <begin position="1014"/>
        <end position="1039"/>
    </location>
</feature>
<feature type="compositionally biased region" description="Polar residues" evidence="6">
    <location>
        <begin position="1732"/>
        <end position="1742"/>
    </location>
</feature>
<feature type="compositionally biased region" description="Polar residues" evidence="6">
    <location>
        <begin position="1093"/>
        <end position="1114"/>
    </location>
</feature>
<feature type="compositionally biased region" description="Pro residues" evidence="6">
    <location>
        <begin position="1385"/>
        <end position="1397"/>
    </location>
</feature>
<feature type="domain" description="B-block binding subunit of TFIIIC" evidence="7">
    <location>
        <begin position="155"/>
        <end position="223"/>
    </location>
</feature>
<sequence>MAKGFDDLVEFLLEEIALRGEQGASTSDFKDLIDRFYADQDSDVRPDGRPARDAGSTQHADRRLQERVWIWLTAHPDICLNGGQSEQIPSLADFEALEDQEGSNPATEAPKAGDEKGDAASASAANDATPKLFVSEERMWMAMTGHGVDAKRIPRHEFIILSIIAAHGEKGVVQPEITRISGQDKRSVPKRTDNLAKHGYITKVHVLAKGTRTSLCTLKRYAKTQRDKKAALPPIHARSTPDEIKAVIFQDGLLLYDKFFDILMDILQDCTIVTIEDCKRKLGITTKTWEMKSLWRSMRRLEGLGLVKKVKAQIKGYAASQKWYRCIKMVREPTQRDRMIFVTMSMKEAKKYKRETEAGADEDAEGDLDPEEETEEAGASQALVQQESDVQEIKRLPPQWDPDRPVINLLWDIIRATGHTGATTANIRDQGLGTFYRRPIDAILGRISDIWHISQPPHLRHFAIIRDTGQSDKYLHYVYRTYGNFQIAVDAGEAAWEVVITQPVNMNPGKKPRAKIQKNVREAVHREYGEIDEWGFPQIHESSFEGRSGMATLKESVKAVMTDLKPLPSRGYMPPFITGGYVRPQREASVDSDDDYPPASSRKRSAAGADKPKRKYTRRSTNGPGPGRRKKSLLSHEVPPTPDQTENADNDISMEDAPVPFPDLMDGSTDNLGVVAQSETTPAKRPYRRKKLSKPVEQPEAQVEEREPGVYLNPAWGKKPRDPTVKGRPKKAKVLVIVLDVLKGLDVATPEFTAKVAGAKLRSDARLQEARDQAAIHQKQLLSDLAPGVLQPTENRVSEQAPSILGGPPIFHMLDEVPSSKSLSTLSTVASHVHPMSPVASFTNPTPLTPISAETPITIPKKRGRARKDPNAPPKPRKSAKKKAGDTAAGPAANGGTIHQFLSTNLASPSSGAPLREDSVALASAVAAKTPQPSEQSQKLKDQTLRDQSTTEAMFTDETVENNASQPKPSVQAPDTFNPFVAMAAEYQQSYPTLYAPAPQPFNPFIAAAQEHSRSVTSTPVPSVRPPTRDLTTEATPSDGSMLAAAQHTGLSVPAPSQRDQVRPHSSRSNMSFATMRASPFGQAPALNGHRQPYSTTDDAGTTIPPTGVSTSLGDSRPTASASSAARDNSVPSSLPVLAPAPTRVPGQQGLSRHSGLYDQLRPANLSSTSSYQSPWGQAFRHLPSGGLAATTKPDKGRGPFWGTFTPSKKKPPSKAPDTTSTLTTHPSISPTRQDPYQVSPPARPVLSTDLTVSSQHSVGRADQSPIDIPDEQGSETEDELGPIMRVSPGSQKHDVMSELEEAAQNGHSPTKSNVVDNSEQPPAVDQTAEVAAEGEPVRSADDTMQDAPPVQDEDHDDSHLPLENSPTPNQAPQVDEPLTGSPSVAPPAGPPSPHPSPADTSSNAVQKEQVPALEEDPPTNVPAKRQKGKWAGGKKQGVKLSGGGILNFNRTKLLVSIIEKCGGVFPGDFEIHRPFVGTWNKEYGAERQVDRDTIKRTIKNAIESCKVRRFAYSFKNKNGAMTTRHILTLPSIAQSDPLVVDTQKKVIAAWPRVYTPPQMQEYEEEIGNSWYGDKYEKDTSVRVERSNLPPWMRDMELRTAENQRKREEERLRRLEREAKGLPRLTRPGRGRGGRGRGGAPRPVLTGRTGRKRLAGLPRPAADPDDDPWNPFQPRYLRPFDSDDDEDLSEPDTPTRTRSFSELSGTFQVDNFIFHRPTHDSALASDSEDSSMFGTPFSSRSGTPVPATPSRKKRRRRTSTGSSTDATETPGRHPTFQVNLSPSQSRRGSVASVDSYSGASVSSFRIEKPRPSEWSFKNTGPDTYDPTWNIQDITTLTDPDILFYQHTGTFSTEYHVVRDARLALWVQPHAQHQQEFEDSLPRSLVEMKDSIKMKGKERDHNRRGNANLSKFERELIVVNHWEDQYLKKNEDLGLVVRQPHFINHNFYGDQEEPDNEWTRAGLKWDDLFSQRFTPYEPPSFDETDESDAPDGFIIEGGRRRRRTGGAGTRAAKRRRRTTALETLDGREPRRRQKGPRRSKSHLARAPTQDPLCIISTADTKKLLYAMVVVQSLLGGIEGYTSWDQVRKIFRTHERWDLTSFRNRWVWLKTRCAEVVETLFDEFQQAYLLAYECGDIQPINYDNIDDYDWDSIVKWTMQNISIKPPHSQADPHADLPTSRKELEDGFLIQEVNEWNGPPKESLFNEGCLSTRRKELTQQYSFFLPITARPKPKEKSTPSQFEQKALERAKTWIRAVIVTPEEQFDTETFGTKLKTFDEKILNKATSELVSTKYFRDEQKGRTRPGRNYGIDRTFPKAFERQLPPTQLIDAMQYKKALDDAFASGAPAYIISNAAKDGEVLTIINLVQSGYVKINPVLPPVDHTIGKPFPRLTKWGFTEGHYKTVQMPRDRVTWALEIVPTDRYVPGNPLLKTQDLDHLPPPPLPADGGERDGFVPLWADLFGNTIWEWWHRVLTAVVHVVFGRPGIGVEGIRRALKDAMDEWEIELCVSWLVRVGALEEMRLGVVDGEKPRGWRLGEWWWCVLAE</sequence>
<evidence type="ECO:0000256" key="2">
    <source>
        <dbReference type="ARBA" id="ARBA00022553"/>
    </source>
</evidence>
<dbReference type="PANTHER" id="PTHR15180:SF1">
    <property type="entry name" value="GENERAL TRANSCRIPTION FACTOR 3C POLYPEPTIDE 1"/>
    <property type="match status" value="1"/>
</dbReference>
<feature type="compositionally biased region" description="Polar residues" evidence="6">
    <location>
        <begin position="1776"/>
        <end position="1787"/>
    </location>
</feature>
<gene>
    <name evidence="9" type="ORF">SLS55_001782</name>
</gene>
<dbReference type="Pfam" id="PF20222">
    <property type="entry name" value="DUF6581"/>
    <property type="match status" value="1"/>
</dbReference>
<feature type="compositionally biased region" description="Low complexity" evidence="6">
    <location>
        <begin position="119"/>
        <end position="128"/>
    </location>
</feature>
<keyword evidence="3" id="KW-0238">DNA-binding</keyword>
<dbReference type="EMBL" id="JAJVCZ030000002">
    <property type="protein sequence ID" value="KAL0262808.1"/>
    <property type="molecule type" value="Genomic_DNA"/>
</dbReference>
<feature type="region of interest" description="Disordered" evidence="6">
    <location>
        <begin position="1723"/>
        <end position="1794"/>
    </location>
</feature>
<name>A0ABR3CQ97_9PEZI</name>
<feature type="compositionally biased region" description="Basic and acidic residues" evidence="6">
    <location>
        <begin position="1595"/>
        <end position="1621"/>
    </location>
</feature>
<dbReference type="GeneID" id="92005867"/>
<feature type="region of interest" description="Disordered" evidence="6">
    <location>
        <begin position="1595"/>
        <end position="1702"/>
    </location>
</feature>
<feature type="region of interest" description="Disordered" evidence="6">
    <location>
        <begin position="1183"/>
        <end position="1438"/>
    </location>
</feature>
<evidence type="ECO:0000256" key="6">
    <source>
        <dbReference type="SAM" id="MobiDB-lite"/>
    </source>
</evidence>
<dbReference type="RefSeq" id="XP_066635837.1">
    <property type="nucleotide sequence ID" value="XM_066773270.1"/>
</dbReference>
<feature type="compositionally biased region" description="Polar residues" evidence="6">
    <location>
        <begin position="1249"/>
        <end position="1258"/>
    </location>
</feature>
<dbReference type="Pfam" id="PF04182">
    <property type="entry name" value="B-block_TFIIIC"/>
    <property type="match status" value="1"/>
</dbReference>
<feature type="compositionally biased region" description="Acidic residues" evidence="6">
    <location>
        <begin position="1979"/>
        <end position="1988"/>
    </location>
</feature>
<evidence type="ECO:0000259" key="7">
    <source>
        <dbReference type="Pfam" id="PF04182"/>
    </source>
</evidence>
<comment type="subcellular location">
    <subcellularLocation>
        <location evidence="1">Nucleus</location>
    </subcellularLocation>
</comment>
<feature type="compositionally biased region" description="Acidic residues" evidence="6">
    <location>
        <begin position="1269"/>
        <end position="1281"/>
    </location>
</feature>
<comment type="caution">
    <text evidence="9">The sequence shown here is derived from an EMBL/GenBank/DDBJ whole genome shotgun (WGS) entry which is preliminary data.</text>
</comment>
<feature type="region of interest" description="Disordered" evidence="6">
    <location>
        <begin position="924"/>
        <end position="949"/>
    </location>
</feature>
<feature type="region of interest" description="Disordered" evidence="6">
    <location>
        <begin position="678"/>
        <end position="706"/>
    </location>
</feature>
<evidence type="ECO:0000259" key="8">
    <source>
        <dbReference type="Pfam" id="PF20222"/>
    </source>
</evidence>
<evidence type="ECO:0000256" key="5">
    <source>
        <dbReference type="ARBA" id="ARBA00023242"/>
    </source>
</evidence>
<feature type="compositionally biased region" description="Basic residues" evidence="6">
    <location>
        <begin position="2028"/>
        <end position="2042"/>
    </location>
</feature>
<feature type="region of interest" description="Disordered" evidence="6">
    <location>
        <begin position="97"/>
        <end position="128"/>
    </location>
</feature>
<dbReference type="Proteomes" id="UP001430584">
    <property type="component" value="Unassembled WGS sequence"/>
</dbReference>
<dbReference type="InterPro" id="IPR046488">
    <property type="entry name" value="Sfc3/Tfc3_C"/>
</dbReference>
<dbReference type="InterPro" id="IPR044210">
    <property type="entry name" value="Tfc3-like"/>
</dbReference>
<evidence type="ECO:0000313" key="9">
    <source>
        <dbReference type="EMBL" id="KAL0262808.1"/>
    </source>
</evidence>
<evidence type="ECO:0000256" key="3">
    <source>
        <dbReference type="ARBA" id="ARBA00023125"/>
    </source>
</evidence>
<evidence type="ECO:0000256" key="1">
    <source>
        <dbReference type="ARBA" id="ARBA00004123"/>
    </source>
</evidence>
<protein>
    <submittedName>
        <fullName evidence="9">Uncharacterized protein</fullName>
    </submittedName>
</protein>